<reference evidence="2" key="1">
    <citation type="journal article" date="2015" name="Nature">
        <title>Complex archaea that bridge the gap between prokaryotes and eukaryotes.</title>
        <authorList>
            <person name="Spang A."/>
            <person name="Saw J.H."/>
            <person name="Jorgensen S.L."/>
            <person name="Zaremba-Niedzwiedzka K."/>
            <person name="Martijn J."/>
            <person name="Lind A.E."/>
            <person name="van Eijk R."/>
            <person name="Schleper C."/>
            <person name="Guy L."/>
            <person name="Ettema T.J."/>
        </authorList>
    </citation>
    <scope>NUCLEOTIDE SEQUENCE</scope>
</reference>
<dbReference type="InterPro" id="IPR011231">
    <property type="entry name" value="Phage_VT1-Sakai_H0018"/>
</dbReference>
<evidence type="ECO:0000313" key="2">
    <source>
        <dbReference type="EMBL" id="KKN38855.1"/>
    </source>
</evidence>
<gene>
    <name evidence="2" type="ORF">LCGC14_0749100</name>
</gene>
<proteinExistence type="predicted"/>
<comment type="caution">
    <text evidence="2">The sequence shown here is derived from an EMBL/GenBank/DDBJ whole genome shotgun (WGS) entry which is preliminary data.</text>
</comment>
<sequence>MPGVTVGVYPGQQTAGSQVSSTGEGRHITVREDELIHPFIADGFVNKGDPVIVCDAGVPATFGNLVGVAFQDGAAAADLIALDTEGIFNLTVYAENDAGNVAIEIGDPLYIRAGNLLGTAPGTGLGDAEISKITDIANQVFFGYALGSMVAGGSGVIAVKVHAAPWPEQEERRYMTVPTGAYSYGFHKTAILAAGESTGLHYVDAQINGIQTGGIYAHGVWIEPGATFVDNGGLLVIYEGGIWAGGSGEDITSSRVIGLQLQYDMAANPGSIAHFRVNVAAATGAMDYIFEAANPNSLGYIAAVTESDAPIGYIPFASIVGIGTVYIRVYEDQD</sequence>
<dbReference type="Pfam" id="PF09956">
    <property type="entry name" value="Phage_cement_2"/>
    <property type="match status" value="1"/>
</dbReference>
<evidence type="ECO:0000256" key="1">
    <source>
        <dbReference type="SAM" id="MobiDB-lite"/>
    </source>
</evidence>
<name>A0A0F9Q4H0_9ZZZZ</name>
<protein>
    <submittedName>
        <fullName evidence="2">Uncharacterized protein</fullName>
    </submittedName>
</protein>
<dbReference type="AlphaFoldDB" id="A0A0F9Q4H0"/>
<accession>A0A0F9Q4H0</accession>
<dbReference type="EMBL" id="LAZR01001798">
    <property type="protein sequence ID" value="KKN38855.1"/>
    <property type="molecule type" value="Genomic_DNA"/>
</dbReference>
<organism evidence="2">
    <name type="scientific">marine sediment metagenome</name>
    <dbReference type="NCBI Taxonomy" id="412755"/>
    <lineage>
        <taxon>unclassified sequences</taxon>
        <taxon>metagenomes</taxon>
        <taxon>ecological metagenomes</taxon>
    </lineage>
</organism>
<feature type="region of interest" description="Disordered" evidence="1">
    <location>
        <begin position="1"/>
        <end position="24"/>
    </location>
</feature>
<feature type="compositionally biased region" description="Polar residues" evidence="1">
    <location>
        <begin position="11"/>
        <end position="23"/>
    </location>
</feature>